<comment type="caution">
    <text evidence="2">The sequence shown here is derived from an EMBL/GenBank/DDBJ whole genome shotgun (WGS) entry which is preliminary data.</text>
</comment>
<reference evidence="2" key="1">
    <citation type="submission" date="2022-10" db="EMBL/GenBank/DDBJ databases">
        <title>Tapping the CABI collections for fungal endophytes: first genome assemblies for Collariella, Neodidymelliopsis, Ascochyta clinopodiicola, Didymella pomorum, Didymosphaeria variabile, Neocosmospora piperis and Neocucurbitaria cava.</title>
        <authorList>
            <person name="Hill R."/>
        </authorList>
    </citation>
    <scope>NUCLEOTIDE SEQUENCE</scope>
    <source>
        <strain evidence="2">IMI 355082</strain>
    </source>
</reference>
<gene>
    <name evidence="2" type="ORF">N0V93_000759</name>
</gene>
<protein>
    <submittedName>
        <fullName evidence="2">Uncharacterized protein</fullName>
    </submittedName>
</protein>
<dbReference type="EMBL" id="JAPEVB010000001">
    <property type="protein sequence ID" value="KAJ4396539.1"/>
    <property type="molecule type" value="Genomic_DNA"/>
</dbReference>
<evidence type="ECO:0000313" key="3">
    <source>
        <dbReference type="Proteomes" id="UP001140453"/>
    </source>
</evidence>
<accession>A0A9W8Z499</accession>
<dbReference type="Proteomes" id="UP001140453">
    <property type="component" value="Unassembled WGS sequence"/>
</dbReference>
<name>A0A9W8Z499_9PEZI</name>
<keyword evidence="3" id="KW-1185">Reference proteome</keyword>
<evidence type="ECO:0000313" key="2">
    <source>
        <dbReference type="EMBL" id="KAJ4396539.1"/>
    </source>
</evidence>
<evidence type="ECO:0000256" key="1">
    <source>
        <dbReference type="SAM" id="MobiDB-lite"/>
    </source>
</evidence>
<proteinExistence type="predicted"/>
<feature type="compositionally biased region" description="Low complexity" evidence="1">
    <location>
        <begin position="136"/>
        <end position="145"/>
    </location>
</feature>
<dbReference type="AlphaFoldDB" id="A0A9W8Z499"/>
<sequence>MQVSASNTEMCAVIYKITLGHLCASPQPICERFFTLRNASTPRLCLKVCEERGGGALMRPVKTGGDVVVLRQNSTDTCHRSRNSVQHSYYIIMPRSSTPSATVTEDTGTRGSQGTSIPLARYMTERPTTTERLQFTSNSSRSASTARRETKTKLASWDHVWTQASPK</sequence>
<feature type="region of interest" description="Disordered" evidence="1">
    <location>
        <begin position="129"/>
        <end position="167"/>
    </location>
</feature>
<organism evidence="2 3">
    <name type="scientific">Gnomoniopsis smithogilvyi</name>
    <dbReference type="NCBI Taxonomy" id="1191159"/>
    <lineage>
        <taxon>Eukaryota</taxon>
        <taxon>Fungi</taxon>
        <taxon>Dikarya</taxon>
        <taxon>Ascomycota</taxon>
        <taxon>Pezizomycotina</taxon>
        <taxon>Sordariomycetes</taxon>
        <taxon>Sordariomycetidae</taxon>
        <taxon>Diaporthales</taxon>
        <taxon>Gnomoniaceae</taxon>
        <taxon>Gnomoniopsis</taxon>
    </lineage>
</organism>